<dbReference type="PANTHER" id="PTHR40660:SF1">
    <property type="entry name" value="5'-PHOSPHATE OXIDASE PUTATIVE DOMAIN-CONTAINING PROTEIN-RELATED"/>
    <property type="match status" value="1"/>
</dbReference>
<dbReference type="Pfam" id="PF13185">
    <property type="entry name" value="GAF_2"/>
    <property type="match status" value="1"/>
</dbReference>
<name>A0A9X4S7N5_9BURK</name>
<evidence type="ECO:0000256" key="1">
    <source>
        <dbReference type="SAM" id="MobiDB-lite"/>
    </source>
</evidence>
<dbReference type="OrthoDB" id="1494384at2"/>
<dbReference type="InterPro" id="IPR029016">
    <property type="entry name" value="GAF-like_dom_sf"/>
</dbReference>
<evidence type="ECO:0000259" key="2">
    <source>
        <dbReference type="SMART" id="SM00065"/>
    </source>
</evidence>
<feature type="domain" description="GAF" evidence="2">
    <location>
        <begin position="162"/>
        <end position="323"/>
    </location>
</feature>
<sequence>MDLAEVRPCLEGAIPAMMATCAADGTPNVAYLSQVFYVDERHVALSFQFFNKTRKNLLAQPRSTVLLLHPLTARFYRLHLHYLRTEDSGPVFESMKAQLAGIASHSGMAHVFRLLGSDIHEVCEIERVPCDPSPTPLPQAPPRCNLLGALRRGSAKLAACATLDALLDATLQTLEQDLGIAHAMVLILDPLTERLYTVASRGYAISGVGSEIALGDGVIGVAARERTPVRIMHMTSAYRYSRALRDSLAGEGGAAISTDIPYPGLPEPHSQLAVPLLSAGRVLGVLFVESPLDLQFSYEDEDLLVTLGGQLAAGIDLMQESAEPCPDAPGTDHPAAPTRAPAGPPLQVRHYRSNDSVFVNNAYLIKGVAGAILWKLLQDRQCQGRHEFTNRELRLDRALRLPDVADNLEARLLLLQRRLAEQCPQLRIEKTGRGCFRFDTAGPVNLEDVAA</sequence>
<dbReference type="RefSeq" id="WP_084235880.1">
    <property type="nucleotide sequence ID" value="NZ_AOGK01000006.1"/>
</dbReference>
<comment type="caution">
    <text evidence="3">The sequence shown here is derived from an EMBL/GenBank/DDBJ whole genome shotgun (WGS) entry which is preliminary data.</text>
</comment>
<dbReference type="InterPro" id="IPR012349">
    <property type="entry name" value="Split_barrel_FMN-bd"/>
</dbReference>
<dbReference type="Proteomes" id="UP001152876">
    <property type="component" value="Unassembled WGS sequence"/>
</dbReference>
<dbReference type="Gene3D" id="2.30.110.10">
    <property type="entry name" value="Electron Transport, Fmn-binding Protein, Chain A"/>
    <property type="match status" value="1"/>
</dbReference>
<dbReference type="Gene3D" id="3.30.450.40">
    <property type="match status" value="1"/>
</dbReference>
<dbReference type="PANTHER" id="PTHR40660">
    <property type="entry name" value="5'-PHOSPHATE OXIDASE PUTATIVE DOMAIN-CONTAINING PROTEIN-RELATED"/>
    <property type="match status" value="1"/>
</dbReference>
<feature type="region of interest" description="Disordered" evidence="1">
    <location>
        <begin position="321"/>
        <end position="340"/>
    </location>
</feature>
<dbReference type="SUPFAM" id="SSF50475">
    <property type="entry name" value="FMN-binding split barrel"/>
    <property type="match status" value="1"/>
</dbReference>
<evidence type="ECO:0000313" key="3">
    <source>
        <dbReference type="EMBL" id="MDG5975377.1"/>
    </source>
</evidence>
<proteinExistence type="predicted"/>
<dbReference type="InterPro" id="IPR003018">
    <property type="entry name" value="GAF"/>
</dbReference>
<organism evidence="3 4">
    <name type="scientific">Hydrogenophaga taeniospiralis CCUG 15921</name>
    <dbReference type="NCBI Taxonomy" id="1281780"/>
    <lineage>
        <taxon>Bacteria</taxon>
        <taxon>Pseudomonadati</taxon>
        <taxon>Pseudomonadota</taxon>
        <taxon>Betaproteobacteria</taxon>
        <taxon>Burkholderiales</taxon>
        <taxon>Comamonadaceae</taxon>
        <taxon>Hydrogenophaga</taxon>
    </lineage>
</organism>
<dbReference type="EMBL" id="AOGK01000006">
    <property type="protein sequence ID" value="MDG5975377.1"/>
    <property type="molecule type" value="Genomic_DNA"/>
</dbReference>
<dbReference type="Pfam" id="PF01243">
    <property type="entry name" value="PNPOx_N"/>
    <property type="match status" value="1"/>
</dbReference>
<dbReference type="SMART" id="SM00065">
    <property type="entry name" value="GAF"/>
    <property type="match status" value="1"/>
</dbReference>
<reference evidence="3" key="1">
    <citation type="submission" date="2013-01" db="EMBL/GenBank/DDBJ databases">
        <title>Genome draft of Hydrogenophaga taeniospiralis 2K1.</title>
        <authorList>
            <person name="Gomila M."/>
            <person name="Lalucat J."/>
        </authorList>
    </citation>
    <scope>NUCLEOTIDE SEQUENCE</scope>
    <source>
        <strain evidence="3">CCUG 15921</strain>
    </source>
</reference>
<dbReference type="AlphaFoldDB" id="A0A9X4S7N5"/>
<evidence type="ECO:0000313" key="4">
    <source>
        <dbReference type="Proteomes" id="UP001152876"/>
    </source>
</evidence>
<dbReference type="SUPFAM" id="SSF55781">
    <property type="entry name" value="GAF domain-like"/>
    <property type="match status" value="1"/>
</dbReference>
<keyword evidence="4" id="KW-1185">Reference proteome</keyword>
<protein>
    <submittedName>
        <fullName evidence="3">GAF sensor protein</fullName>
    </submittedName>
</protein>
<accession>A0A9X4S7N5</accession>
<gene>
    <name evidence="3" type="ORF">H010_08966</name>
</gene>
<dbReference type="InterPro" id="IPR011576">
    <property type="entry name" value="Pyridox_Oxase_N"/>
</dbReference>